<dbReference type="EMBL" id="MFKU01000010">
    <property type="protein sequence ID" value="OGG48662.1"/>
    <property type="molecule type" value="Genomic_DNA"/>
</dbReference>
<keyword evidence="1" id="KW-0812">Transmembrane</keyword>
<name>A0A1F6CIH9_9BACT</name>
<evidence type="ECO:0000313" key="2">
    <source>
        <dbReference type="EMBL" id="OGG48662.1"/>
    </source>
</evidence>
<proteinExistence type="predicted"/>
<protein>
    <submittedName>
        <fullName evidence="2">Uncharacterized protein</fullName>
    </submittedName>
</protein>
<dbReference type="AlphaFoldDB" id="A0A1F6CIH9"/>
<evidence type="ECO:0000313" key="3">
    <source>
        <dbReference type="Proteomes" id="UP000178815"/>
    </source>
</evidence>
<sequence length="90" mass="9667">MKPSLKVLGVLFVTTILVVWIGVSWRNGWFPFAANTLTKAELLQQAIDSTTAVGTPQSIPDELLENTTAKGSPKYSTTTTAKVIESTTAL</sequence>
<gene>
    <name evidence="2" type="ORF">A2678_02230</name>
</gene>
<organism evidence="2 3">
    <name type="scientific">Candidatus Kaiserbacteria bacterium RIFCSPHIGHO2_01_FULL_53_31</name>
    <dbReference type="NCBI Taxonomy" id="1798481"/>
    <lineage>
        <taxon>Bacteria</taxon>
        <taxon>Candidatus Kaiseribacteriota</taxon>
    </lineage>
</organism>
<feature type="transmembrane region" description="Helical" evidence="1">
    <location>
        <begin position="7"/>
        <end position="25"/>
    </location>
</feature>
<dbReference type="Proteomes" id="UP000178815">
    <property type="component" value="Unassembled WGS sequence"/>
</dbReference>
<reference evidence="2 3" key="1">
    <citation type="journal article" date="2016" name="Nat. Commun.">
        <title>Thousands of microbial genomes shed light on interconnected biogeochemical processes in an aquifer system.</title>
        <authorList>
            <person name="Anantharaman K."/>
            <person name="Brown C.T."/>
            <person name="Hug L.A."/>
            <person name="Sharon I."/>
            <person name="Castelle C.J."/>
            <person name="Probst A.J."/>
            <person name="Thomas B.C."/>
            <person name="Singh A."/>
            <person name="Wilkins M.J."/>
            <person name="Karaoz U."/>
            <person name="Brodie E.L."/>
            <person name="Williams K.H."/>
            <person name="Hubbard S.S."/>
            <person name="Banfield J.F."/>
        </authorList>
    </citation>
    <scope>NUCLEOTIDE SEQUENCE [LARGE SCALE GENOMIC DNA]</scope>
</reference>
<evidence type="ECO:0000256" key="1">
    <source>
        <dbReference type="SAM" id="Phobius"/>
    </source>
</evidence>
<keyword evidence="1" id="KW-0472">Membrane</keyword>
<accession>A0A1F6CIH9</accession>
<keyword evidence="1" id="KW-1133">Transmembrane helix</keyword>
<comment type="caution">
    <text evidence="2">The sequence shown here is derived from an EMBL/GenBank/DDBJ whole genome shotgun (WGS) entry which is preliminary data.</text>
</comment>